<keyword evidence="1" id="KW-0472">Membrane</keyword>
<accession>A0ABT1W9Z1</accession>
<proteinExistence type="predicted"/>
<evidence type="ECO:0000313" key="2">
    <source>
        <dbReference type="EMBL" id="MCQ8279704.1"/>
    </source>
</evidence>
<name>A0ABT1W9Z1_9PROT</name>
<reference evidence="2 3" key="1">
    <citation type="submission" date="2022-06" db="EMBL/GenBank/DDBJ databases">
        <title>Endosaccharibacter gen. nov., sp. nov., endophytic bacteria isolated from sugarcane.</title>
        <authorList>
            <person name="Pitiwittayakul N."/>
            <person name="Yukphan P."/>
            <person name="Charoenyingcharoen P."/>
            <person name="Tanasupawat S."/>
        </authorList>
    </citation>
    <scope>NUCLEOTIDE SEQUENCE [LARGE SCALE GENOMIC DNA]</scope>
    <source>
        <strain evidence="2 3">KSS8</strain>
    </source>
</reference>
<feature type="transmembrane region" description="Helical" evidence="1">
    <location>
        <begin position="20"/>
        <end position="40"/>
    </location>
</feature>
<protein>
    <recommendedName>
        <fullName evidence="4">DUF4234 domain-containing protein</fullName>
    </recommendedName>
</protein>
<evidence type="ECO:0008006" key="4">
    <source>
        <dbReference type="Google" id="ProtNLM"/>
    </source>
</evidence>
<comment type="caution">
    <text evidence="2">The sequence shown here is derived from an EMBL/GenBank/DDBJ whole genome shotgun (WGS) entry which is preliminary data.</text>
</comment>
<evidence type="ECO:0000256" key="1">
    <source>
        <dbReference type="SAM" id="Phobius"/>
    </source>
</evidence>
<gene>
    <name evidence="2" type="ORF">NFI95_14760</name>
</gene>
<dbReference type="EMBL" id="JAMSKV010000015">
    <property type="protein sequence ID" value="MCQ8279704.1"/>
    <property type="molecule type" value="Genomic_DNA"/>
</dbReference>
<organism evidence="2 3">
    <name type="scientific">Endosaccharibacter trunci</name>
    <dbReference type="NCBI Taxonomy" id="2812733"/>
    <lineage>
        <taxon>Bacteria</taxon>
        <taxon>Pseudomonadati</taxon>
        <taxon>Pseudomonadota</taxon>
        <taxon>Alphaproteobacteria</taxon>
        <taxon>Acetobacterales</taxon>
        <taxon>Acetobacteraceae</taxon>
        <taxon>Endosaccharibacter</taxon>
    </lineage>
</organism>
<evidence type="ECO:0000313" key="3">
    <source>
        <dbReference type="Proteomes" id="UP001524587"/>
    </source>
</evidence>
<keyword evidence="1" id="KW-0812">Transmembrane</keyword>
<keyword evidence="3" id="KW-1185">Reference proteome</keyword>
<dbReference type="Proteomes" id="UP001524587">
    <property type="component" value="Unassembled WGS sequence"/>
</dbReference>
<feature type="transmembrane region" description="Helical" evidence="1">
    <location>
        <begin position="60"/>
        <end position="80"/>
    </location>
</feature>
<sequence length="142" mass="15645">MQKFSRLVIARTPRNKASIVLGTLGAMSVLAIWLVVSTVMPELAAFRDGKAEIRASSYAIKSLSVLFVPFIFASFSVAAIRNNTKSQPVETIIALSGLVISSIFIVLSLQILLLWAHLNGYHLDHFEAAHRGGWYVFKRDGI</sequence>
<feature type="transmembrane region" description="Helical" evidence="1">
    <location>
        <begin position="92"/>
        <end position="116"/>
    </location>
</feature>
<dbReference type="RefSeq" id="WP_422865193.1">
    <property type="nucleotide sequence ID" value="NZ_JAMSKV010000015.1"/>
</dbReference>
<keyword evidence="1" id="KW-1133">Transmembrane helix</keyword>